<dbReference type="InterPro" id="IPR032466">
    <property type="entry name" value="Metal_Hydrolase"/>
</dbReference>
<dbReference type="Proteomes" id="UP000315215">
    <property type="component" value="Chromosome"/>
</dbReference>
<dbReference type="AlphaFoldDB" id="A0A516KCW1"/>
<feature type="domain" description="Adenine deaminase C-terminal" evidence="6">
    <location>
        <begin position="429"/>
        <end position="571"/>
    </location>
</feature>
<reference evidence="7 8" key="1">
    <citation type="submission" date="2019-07" db="EMBL/GenBank/DDBJ databases">
        <authorList>
            <person name="Li J."/>
        </authorList>
    </citation>
    <scope>NUCLEOTIDE SEQUENCE [LARGE SCALE GENOMIC DNA]</scope>
    <source>
        <strain evidence="7 8">TKL69</strain>
    </source>
</reference>
<proteinExistence type="inferred from homology"/>
<dbReference type="KEGG" id="aqt:FN924_02945"/>
<keyword evidence="8" id="KW-1185">Reference proteome</keyword>
<evidence type="ECO:0000256" key="4">
    <source>
        <dbReference type="ARBA" id="ARBA00047720"/>
    </source>
</evidence>
<dbReference type="OrthoDB" id="9775607at2"/>
<dbReference type="Gene3D" id="3.20.20.140">
    <property type="entry name" value="Metal-dependent hydrolases"/>
    <property type="match status" value="1"/>
</dbReference>
<accession>A0A516KCW1</accession>
<dbReference type="Pfam" id="PF01979">
    <property type="entry name" value="Amidohydro_1"/>
    <property type="match status" value="1"/>
</dbReference>
<dbReference type="PANTHER" id="PTHR11113:SF6">
    <property type="entry name" value="ADENINE DEAMINASE YERA-RELATED"/>
    <property type="match status" value="1"/>
</dbReference>
<dbReference type="EMBL" id="CP041666">
    <property type="protein sequence ID" value="QDP39243.1"/>
    <property type="molecule type" value="Genomic_DNA"/>
</dbReference>
<dbReference type="Gene3D" id="2.30.40.10">
    <property type="entry name" value="Urease, subunit C, domain 1"/>
    <property type="match status" value="1"/>
</dbReference>
<dbReference type="GO" id="GO:0000034">
    <property type="term" value="F:adenine deaminase activity"/>
    <property type="evidence" value="ECO:0007669"/>
    <property type="project" value="UniProtKB-EC"/>
</dbReference>
<evidence type="ECO:0000313" key="7">
    <source>
        <dbReference type="EMBL" id="QDP39243.1"/>
    </source>
</evidence>
<dbReference type="Pfam" id="PF13382">
    <property type="entry name" value="Adenine_deam_C"/>
    <property type="match status" value="1"/>
</dbReference>
<feature type="domain" description="Amidohydrolase-related" evidence="5">
    <location>
        <begin position="79"/>
        <end position="362"/>
    </location>
</feature>
<evidence type="ECO:0000259" key="6">
    <source>
        <dbReference type="Pfam" id="PF13382"/>
    </source>
</evidence>
<dbReference type="InterPro" id="IPR011059">
    <property type="entry name" value="Metal-dep_hydrolase_composite"/>
</dbReference>
<dbReference type="InterPro" id="IPR026912">
    <property type="entry name" value="Adenine_deam_C"/>
</dbReference>
<sequence length="580" mass="66473">MNEHLYRWRNRELREHVSVIDGNLAPSLLIKNITYLNVFLKQWIKAHIWVYQDRIVYVGDKLPTNLKGTEIIEANGKYAVPGYVEPHAHPFQLYNPHQLAKYASQTGTTVLINDNLMWLFLLKEKEAFTLLDEFMQLPVSMYWWSRYDCQSIIQEEHDMFSNEKVLRWLNHPAVTQGGELTAWPQVLQGDDHILYWMQETKRLRKPIEGHFPGASESTLVKMLLLGASADHESINGKEAFERIRLGYQVGLRHSSIRPDLPKLLEELLELGLQNFDMLTLTTDGSTPSFYKDGMINSLIQIAIEKGVPVEEAYRMATYNPAKHFHMDDRFGSIAPGRVAHINILDDPKNPTPTSVLAKGQWVVKQGDNVSDEGNSIALDSFFKPLQLDWDLDDDDMQFSLPIGMKMVNDVIMKPYPINVDATVERIPNTFDEAFLMLLDRQGRWRVNTLMEGFTSELGGMVTSYSTTGDIACIGKSKKDIRIAFNRMKEMGGGIVLVDQGEILFELNLPFAGIMYDGEMVELMEKEQQLKNMLKDYGYKFDDPVFTLLFLSSIHLPYIRITPKGIVDVKKKEVLFPAIMR</sequence>
<evidence type="ECO:0000256" key="1">
    <source>
        <dbReference type="ARBA" id="ARBA00006773"/>
    </source>
</evidence>
<evidence type="ECO:0000256" key="3">
    <source>
        <dbReference type="ARBA" id="ARBA00022801"/>
    </source>
</evidence>
<comment type="catalytic activity">
    <reaction evidence="4">
        <text>adenine + H2O + H(+) = hypoxanthine + NH4(+)</text>
        <dbReference type="Rhea" id="RHEA:23688"/>
        <dbReference type="ChEBI" id="CHEBI:15377"/>
        <dbReference type="ChEBI" id="CHEBI:15378"/>
        <dbReference type="ChEBI" id="CHEBI:16708"/>
        <dbReference type="ChEBI" id="CHEBI:17368"/>
        <dbReference type="ChEBI" id="CHEBI:28938"/>
        <dbReference type="EC" id="3.5.4.2"/>
    </reaction>
</comment>
<name>A0A516KCW1_9BACI</name>
<dbReference type="SUPFAM" id="SSF51556">
    <property type="entry name" value="Metallo-dependent hydrolases"/>
    <property type="match status" value="1"/>
</dbReference>
<gene>
    <name evidence="7" type="ORF">FN924_02945</name>
</gene>
<dbReference type="EC" id="3.5.4.2" evidence="2"/>
<evidence type="ECO:0000259" key="5">
    <source>
        <dbReference type="Pfam" id="PF01979"/>
    </source>
</evidence>
<organism evidence="7 8">
    <name type="scientific">Radiobacillus deserti</name>
    <dbReference type="NCBI Taxonomy" id="2594883"/>
    <lineage>
        <taxon>Bacteria</taxon>
        <taxon>Bacillati</taxon>
        <taxon>Bacillota</taxon>
        <taxon>Bacilli</taxon>
        <taxon>Bacillales</taxon>
        <taxon>Bacillaceae</taxon>
        <taxon>Radiobacillus</taxon>
    </lineage>
</organism>
<protein>
    <recommendedName>
        <fullName evidence="2">adenine deaminase</fullName>
        <ecNumber evidence="2">3.5.4.2</ecNumber>
    </recommendedName>
</protein>
<evidence type="ECO:0000256" key="2">
    <source>
        <dbReference type="ARBA" id="ARBA00012782"/>
    </source>
</evidence>
<dbReference type="InterPro" id="IPR006680">
    <property type="entry name" value="Amidohydro-rel"/>
</dbReference>
<dbReference type="PANTHER" id="PTHR11113">
    <property type="entry name" value="N-ACETYLGLUCOSAMINE-6-PHOSPHATE DEACETYLASE"/>
    <property type="match status" value="1"/>
</dbReference>
<dbReference type="SUPFAM" id="SSF51338">
    <property type="entry name" value="Composite domain of metallo-dependent hydrolases"/>
    <property type="match status" value="1"/>
</dbReference>
<comment type="similarity">
    <text evidence="1">Belongs to the metallo-dependent hydrolases superfamily. Adenine deaminase family.</text>
</comment>
<evidence type="ECO:0000313" key="8">
    <source>
        <dbReference type="Proteomes" id="UP000315215"/>
    </source>
</evidence>
<keyword evidence="3" id="KW-0378">Hydrolase</keyword>
<dbReference type="RefSeq" id="WP_143891993.1">
    <property type="nucleotide sequence ID" value="NZ_CP041666.1"/>
</dbReference>